<dbReference type="Gene3D" id="3.40.50.720">
    <property type="entry name" value="NAD(P)-binding Rossmann-like Domain"/>
    <property type="match status" value="1"/>
</dbReference>
<dbReference type="InterPro" id="IPR036291">
    <property type="entry name" value="NAD(P)-bd_dom_sf"/>
</dbReference>
<dbReference type="Proteomes" id="UP000241546">
    <property type="component" value="Unassembled WGS sequence"/>
</dbReference>
<keyword evidence="5" id="KW-1185">Reference proteome</keyword>
<evidence type="ECO:0000313" key="4">
    <source>
        <dbReference type="EMBL" id="PTB66772.1"/>
    </source>
</evidence>
<dbReference type="PANTHER" id="PTHR10366:SF564">
    <property type="entry name" value="STEROL-4-ALPHA-CARBOXYLATE 3-DEHYDROGENASE, DECARBOXYLATING"/>
    <property type="match status" value="1"/>
</dbReference>
<dbReference type="SUPFAM" id="SSF51735">
    <property type="entry name" value="NAD(P)-binding Rossmann-fold domains"/>
    <property type="match status" value="1"/>
</dbReference>
<evidence type="ECO:0000259" key="3">
    <source>
        <dbReference type="Pfam" id="PF01370"/>
    </source>
</evidence>
<comment type="similarity">
    <text evidence="2">Belongs to the NAD(P)-dependent epimerase/dehydratase family. Dihydroflavonol-4-reductase subfamily.</text>
</comment>
<dbReference type="GeneID" id="36601506"/>
<accession>A0A2T4BBQ5</accession>
<proteinExistence type="inferred from homology"/>
<keyword evidence="1" id="KW-0560">Oxidoreductase</keyword>
<dbReference type="InterPro" id="IPR050425">
    <property type="entry name" value="NAD(P)_dehydrat-like"/>
</dbReference>
<evidence type="ECO:0000313" key="5">
    <source>
        <dbReference type="Proteomes" id="UP000241546"/>
    </source>
</evidence>
<dbReference type="AlphaFoldDB" id="A0A2T4BBQ5"/>
<name>A0A2T4BBQ5_9HYPO</name>
<dbReference type="OrthoDB" id="2735536at2759"/>
<gene>
    <name evidence="4" type="ORF">BBK36DRAFT_1140548</name>
</gene>
<sequence length="357" mass="38826">MAGEFVLLTGATGMIGFRTLVFLLEAGYKVRAAVRNQAGFDRISQLKPVAPYAAQLSSIIVPDITVSGAYDEAVKDVEYIVHVASPLASNAPPGIDYDSYMVQPAIHGTVGILESAIKATSVKRIVITGSIMSVTTPAILGSGEYINGKSLLKIRHLVHIQRISKESRVPTSHGPFSNVMDAYAASKSAAFNETKRFVAEKSPQFDVIHVLPLYVIGRDETVTTAEQIVKGTNKILMGPLLGTPRPPIPGAPVHLDDVARLHVLSLDPEVEGNQDFLAGSHPLEPFDWRDSIGIIKKHFPQAVADGLFKFEAVEQLVTQKTQVDTTKAEKLFGFKFKRFEEQVVSVVGHYLELLGKN</sequence>
<reference evidence="5" key="1">
    <citation type="submission" date="2016-07" db="EMBL/GenBank/DDBJ databases">
        <title>Multiple horizontal gene transfer events from other fungi enriched the ability of initially mycotrophic Trichoderma (Ascomycota) to feed on dead plant biomass.</title>
        <authorList>
            <consortium name="DOE Joint Genome Institute"/>
            <person name="Atanasova L."/>
            <person name="Chenthamara K."/>
            <person name="Zhang J."/>
            <person name="Grujic M."/>
            <person name="Henrissat B."/>
            <person name="Kuo A."/>
            <person name="Aerts A."/>
            <person name="Salamov A."/>
            <person name="Lipzen A."/>
            <person name="Labutti K."/>
            <person name="Barry K."/>
            <person name="Miao Y."/>
            <person name="Rahimi M.J."/>
            <person name="Shen Q."/>
            <person name="Grigoriev I.V."/>
            <person name="Kubicek C.P."/>
            <person name="Druzhinina I.S."/>
        </authorList>
    </citation>
    <scope>NUCLEOTIDE SEQUENCE [LARGE SCALE GENOMIC DNA]</scope>
    <source>
        <strain evidence="5">TUCIM 6016</strain>
    </source>
</reference>
<dbReference type="GO" id="GO:0016616">
    <property type="term" value="F:oxidoreductase activity, acting on the CH-OH group of donors, NAD or NADP as acceptor"/>
    <property type="evidence" value="ECO:0007669"/>
    <property type="project" value="TreeGrafter"/>
</dbReference>
<feature type="domain" description="NAD-dependent epimerase/dehydratase" evidence="3">
    <location>
        <begin position="6"/>
        <end position="130"/>
    </location>
</feature>
<organism evidence="4 5">
    <name type="scientific">Trichoderma citrinoviride</name>
    <dbReference type="NCBI Taxonomy" id="58853"/>
    <lineage>
        <taxon>Eukaryota</taxon>
        <taxon>Fungi</taxon>
        <taxon>Dikarya</taxon>
        <taxon>Ascomycota</taxon>
        <taxon>Pezizomycotina</taxon>
        <taxon>Sordariomycetes</taxon>
        <taxon>Hypocreomycetidae</taxon>
        <taxon>Hypocreales</taxon>
        <taxon>Hypocreaceae</taxon>
        <taxon>Trichoderma</taxon>
    </lineage>
</organism>
<dbReference type="RefSeq" id="XP_024750092.1">
    <property type="nucleotide sequence ID" value="XM_024893388.1"/>
</dbReference>
<evidence type="ECO:0000256" key="2">
    <source>
        <dbReference type="ARBA" id="ARBA00023445"/>
    </source>
</evidence>
<dbReference type="EMBL" id="KZ680212">
    <property type="protein sequence ID" value="PTB66772.1"/>
    <property type="molecule type" value="Genomic_DNA"/>
</dbReference>
<dbReference type="Pfam" id="PF01370">
    <property type="entry name" value="Epimerase"/>
    <property type="match status" value="1"/>
</dbReference>
<dbReference type="InterPro" id="IPR001509">
    <property type="entry name" value="Epimerase_deHydtase"/>
</dbReference>
<evidence type="ECO:0000256" key="1">
    <source>
        <dbReference type="ARBA" id="ARBA00023002"/>
    </source>
</evidence>
<dbReference type="PANTHER" id="PTHR10366">
    <property type="entry name" value="NAD DEPENDENT EPIMERASE/DEHYDRATASE"/>
    <property type="match status" value="1"/>
</dbReference>
<protein>
    <submittedName>
        <fullName evidence="4">NAD(P)-binding protein</fullName>
    </submittedName>
</protein>